<reference evidence="2 3" key="2">
    <citation type="submission" date="2017-09" db="EMBL/GenBank/DDBJ databases">
        <title>Extensive intraspecific genome diversity in a model arbuscular mycorrhizal fungus.</title>
        <authorList>
            <person name="Chen E.C."/>
            <person name="Morin E."/>
            <person name="Beaudet D."/>
            <person name="Noel J."/>
            <person name="Ndikumana S."/>
            <person name="Charron P."/>
            <person name="St-Onge C."/>
            <person name="Giorgi J."/>
            <person name="Grigoriev I.V."/>
            <person name="Roux C."/>
            <person name="Martin F.M."/>
            <person name="Corradi N."/>
        </authorList>
    </citation>
    <scope>NUCLEOTIDE SEQUENCE [LARGE SCALE GENOMIC DNA]</scope>
    <source>
        <strain evidence="2 3">A5</strain>
    </source>
</reference>
<name>A0A2N0QAK5_9GLOM</name>
<proteinExistence type="predicted"/>
<accession>A0A2N0QAK5</accession>
<sequence length="147" mass="17226">MSAQWSEEQIRMLIDERKNGNEQYHRTPNHNKRNFWEDIANEINRVNNTNYFTGKDYNKKFLALIQAYYTAKAYKKGTKKKRSLVGEQYYNEFFTEFWKESGKQRFNRANVTLPNTPSRSQLSKIPRPNVASSSANTLGFGTTSKIP</sequence>
<dbReference type="Proteomes" id="UP000232722">
    <property type="component" value="Unassembled WGS sequence"/>
</dbReference>
<feature type="region of interest" description="Disordered" evidence="1">
    <location>
        <begin position="110"/>
        <end position="147"/>
    </location>
</feature>
<evidence type="ECO:0000313" key="3">
    <source>
        <dbReference type="Proteomes" id="UP000232722"/>
    </source>
</evidence>
<feature type="compositionally biased region" description="Polar residues" evidence="1">
    <location>
        <begin position="110"/>
        <end position="123"/>
    </location>
</feature>
<dbReference type="EMBL" id="LLXJ01000061">
    <property type="protein sequence ID" value="PKC16094.1"/>
    <property type="molecule type" value="Genomic_DNA"/>
</dbReference>
<evidence type="ECO:0000256" key="1">
    <source>
        <dbReference type="SAM" id="MobiDB-lite"/>
    </source>
</evidence>
<dbReference type="VEuPathDB" id="FungiDB:RhiirFUN_024805"/>
<evidence type="ECO:0008006" key="4">
    <source>
        <dbReference type="Google" id="ProtNLM"/>
    </source>
</evidence>
<gene>
    <name evidence="2" type="ORF">RhiirA5_479289</name>
</gene>
<organism evidence="2 3">
    <name type="scientific">Rhizophagus irregularis</name>
    <dbReference type="NCBI Taxonomy" id="588596"/>
    <lineage>
        <taxon>Eukaryota</taxon>
        <taxon>Fungi</taxon>
        <taxon>Fungi incertae sedis</taxon>
        <taxon>Mucoromycota</taxon>
        <taxon>Glomeromycotina</taxon>
        <taxon>Glomeromycetes</taxon>
        <taxon>Glomerales</taxon>
        <taxon>Glomeraceae</taxon>
        <taxon>Rhizophagus</taxon>
    </lineage>
</organism>
<protein>
    <recommendedName>
        <fullName evidence="4">Myb/SANT-like domain-containing protein</fullName>
    </recommendedName>
</protein>
<dbReference type="VEuPathDB" id="FungiDB:FUN_010848"/>
<evidence type="ECO:0000313" key="2">
    <source>
        <dbReference type="EMBL" id="PKC16094.1"/>
    </source>
</evidence>
<dbReference type="Gene3D" id="1.10.10.60">
    <property type="entry name" value="Homeodomain-like"/>
    <property type="match status" value="1"/>
</dbReference>
<dbReference type="AlphaFoldDB" id="A0A2N0QAK5"/>
<comment type="caution">
    <text evidence="2">The sequence shown here is derived from an EMBL/GenBank/DDBJ whole genome shotgun (WGS) entry which is preliminary data.</text>
</comment>
<reference evidence="2 3" key="1">
    <citation type="submission" date="2016-04" db="EMBL/GenBank/DDBJ databases">
        <title>Genome analyses suggest a sexual origin of heterokaryosis in a supposedly ancient asexual fungus.</title>
        <authorList>
            <person name="Ropars J."/>
            <person name="Sedzielewska K."/>
            <person name="Noel J."/>
            <person name="Charron P."/>
            <person name="Farinelli L."/>
            <person name="Marton T."/>
            <person name="Kruger M."/>
            <person name="Pelin A."/>
            <person name="Brachmann A."/>
            <person name="Corradi N."/>
        </authorList>
    </citation>
    <scope>NUCLEOTIDE SEQUENCE [LARGE SCALE GENOMIC DNA]</scope>
    <source>
        <strain evidence="2 3">A5</strain>
    </source>
</reference>
<dbReference type="VEuPathDB" id="FungiDB:RhiirA1_515887"/>
<feature type="compositionally biased region" description="Polar residues" evidence="1">
    <location>
        <begin position="130"/>
        <end position="147"/>
    </location>
</feature>